<feature type="domain" description="Thioredoxin" evidence="2">
    <location>
        <begin position="16"/>
        <end position="143"/>
    </location>
</feature>
<sequence>MMRLSILALALLALLNAALGADPDESLPGVIDLTPANFDTVVDGKRGALVEFYAGWCGHCKSLTPEMKKLGEAVQTDPLLKNRVIVAKVNADTHSELGSKYGIQGVGWKGKEGRNHIGVGWLHPCARGFSGSDFVKPGIQDAF</sequence>
<evidence type="ECO:0000256" key="1">
    <source>
        <dbReference type="SAM" id="SignalP"/>
    </source>
</evidence>
<dbReference type="Gene3D" id="3.40.30.10">
    <property type="entry name" value="Glutaredoxin"/>
    <property type="match status" value="1"/>
</dbReference>
<accession>A0ABQ7GC94</accession>
<organism evidence="3 4">
    <name type="scientific">Dunaliella salina</name>
    <name type="common">Green alga</name>
    <name type="synonym">Protococcus salinus</name>
    <dbReference type="NCBI Taxonomy" id="3046"/>
    <lineage>
        <taxon>Eukaryota</taxon>
        <taxon>Viridiplantae</taxon>
        <taxon>Chlorophyta</taxon>
        <taxon>core chlorophytes</taxon>
        <taxon>Chlorophyceae</taxon>
        <taxon>CS clade</taxon>
        <taxon>Chlamydomonadales</taxon>
        <taxon>Dunaliellaceae</taxon>
        <taxon>Dunaliella</taxon>
    </lineage>
</organism>
<dbReference type="SUPFAM" id="SSF52833">
    <property type="entry name" value="Thioredoxin-like"/>
    <property type="match status" value="1"/>
</dbReference>
<gene>
    <name evidence="3" type="ORF">DUNSADRAFT_11973</name>
</gene>
<feature type="signal peptide" evidence="1">
    <location>
        <begin position="1"/>
        <end position="20"/>
    </location>
</feature>
<dbReference type="InterPro" id="IPR036249">
    <property type="entry name" value="Thioredoxin-like_sf"/>
</dbReference>
<comment type="caution">
    <text evidence="3">The sequence shown here is derived from an EMBL/GenBank/DDBJ whole genome shotgun (WGS) entry which is preliminary data.</text>
</comment>
<dbReference type="PROSITE" id="PS51352">
    <property type="entry name" value="THIOREDOXIN_2"/>
    <property type="match status" value="1"/>
</dbReference>
<dbReference type="PANTHER" id="PTHR45815">
    <property type="entry name" value="PROTEIN DISULFIDE-ISOMERASE A6"/>
    <property type="match status" value="1"/>
</dbReference>
<proteinExistence type="predicted"/>
<keyword evidence="4" id="KW-1185">Reference proteome</keyword>
<dbReference type="Pfam" id="PF00085">
    <property type="entry name" value="Thioredoxin"/>
    <property type="match status" value="1"/>
</dbReference>
<dbReference type="Proteomes" id="UP000815325">
    <property type="component" value="Unassembled WGS sequence"/>
</dbReference>
<keyword evidence="1" id="KW-0732">Signal</keyword>
<evidence type="ECO:0000313" key="4">
    <source>
        <dbReference type="Proteomes" id="UP000815325"/>
    </source>
</evidence>
<dbReference type="PANTHER" id="PTHR45815:SF3">
    <property type="entry name" value="PROTEIN DISULFIDE-ISOMERASE A6"/>
    <property type="match status" value="1"/>
</dbReference>
<dbReference type="InterPro" id="IPR017937">
    <property type="entry name" value="Thioredoxin_CS"/>
</dbReference>
<feature type="chain" id="PRO_5045678132" evidence="1">
    <location>
        <begin position="21"/>
        <end position="143"/>
    </location>
</feature>
<dbReference type="EMBL" id="MU069889">
    <property type="protein sequence ID" value="KAF5832216.1"/>
    <property type="molecule type" value="Genomic_DNA"/>
</dbReference>
<protein>
    <submittedName>
        <fullName evidence="3">Thioredoxin-like protein</fullName>
    </submittedName>
</protein>
<dbReference type="InterPro" id="IPR013766">
    <property type="entry name" value="Thioredoxin_domain"/>
</dbReference>
<evidence type="ECO:0000259" key="2">
    <source>
        <dbReference type="PROSITE" id="PS51352"/>
    </source>
</evidence>
<reference evidence="3" key="1">
    <citation type="submission" date="2017-08" db="EMBL/GenBank/DDBJ databases">
        <authorList>
            <person name="Polle J.E."/>
            <person name="Barry K."/>
            <person name="Cushman J."/>
            <person name="Schmutz J."/>
            <person name="Tran D."/>
            <person name="Hathwaick L.T."/>
            <person name="Yim W.C."/>
            <person name="Jenkins J."/>
            <person name="Mckie-Krisberg Z.M."/>
            <person name="Prochnik S."/>
            <person name="Lindquist E."/>
            <person name="Dockter R.B."/>
            <person name="Adam C."/>
            <person name="Molina H."/>
            <person name="Bunkerborg J."/>
            <person name="Jin E."/>
            <person name="Buchheim M."/>
            <person name="Magnuson J."/>
        </authorList>
    </citation>
    <scope>NUCLEOTIDE SEQUENCE</scope>
    <source>
        <strain evidence="3">CCAP 19/18</strain>
    </source>
</reference>
<name>A0ABQ7GC94_DUNSA</name>
<dbReference type="PROSITE" id="PS00194">
    <property type="entry name" value="THIOREDOXIN_1"/>
    <property type="match status" value="1"/>
</dbReference>
<evidence type="ECO:0000313" key="3">
    <source>
        <dbReference type="EMBL" id="KAF5832216.1"/>
    </source>
</evidence>